<organism evidence="2 3">
    <name type="scientific">Flemingia macrophylla</name>
    <dbReference type="NCBI Taxonomy" id="520843"/>
    <lineage>
        <taxon>Eukaryota</taxon>
        <taxon>Viridiplantae</taxon>
        <taxon>Streptophyta</taxon>
        <taxon>Embryophyta</taxon>
        <taxon>Tracheophyta</taxon>
        <taxon>Spermatophyta</taxon>
        <taxon>Magnoliopsida</taxon>
        <taxon>eudicotyledons</taxon>
        <taxon>Gunneridae</taxon>
        <taxon>Pentapetalae</taxon>
        <taxon>rosids</taxon>
        <taxon>fabids</taxon>
        <taxon>Fabales</taxon>
        <taxon>Fabaceae</taxon>
        <taxon>Papilionoideae</taxon>
        <taxon>50 kb inversion clade</taxon>
        <taxon>NPAAA clade</taxon>
        <taxon>indigoferoid/millettioid clade</taxon>
        <taxon>Phaseoleae</taxon>
        <taxon>Flemingia</taxon>
    </lineage>
</organism>
<dbReference type="PANTHER" id="PTHR35461">
    <property type="entry name" value="BNAANNG14610D PROTEIN"/>
    <property type="match status" value="1"/>
</dbReference>
<evidence type="ECO:0000313" key="3">
    <source>
        <dbReference type="Proteomes" id="UP001603857"/>
    </source>
</evidence>
<proteinExistence type="predicted"/>
<evidence type="ECO:0000256" key="1">
    <source>
        <dbReference type="SAM" id="MobiDB-lite"/>
    </source>
</evidence>
<accession>A0ABD1LCK8</accession>
<feature type="region of interest" description="Disordered" evidence="1">
    <location>
        <begin position="105"/>
        <end position="147"/>
    </location>
</feature>
<dbReference type="EMBL" id="JBGMDY010000010">
    <property type="protein sequence ID" value="KAL2321268.1"/>
    <property type="molecule type" value="Genomic_DNA"/>
</dbReference>
<sequence>MLLSSISSTKKFFQKTIKNFKSFFSPGYQRLPKASPHTTHLSYSMAMDMTSNTSYQDMEKLYTDFSDQWESENEKARRRRIKKKAALPSKQESSEVYSGSYISLSNSSHTQKKNKVEKKVEGDNNNNQNNKRSLNLQKGRQKESPPFMSLGWREHSHRYCIVEQKLRELEMLDMNNVEYVLDIEEVLHYYSRLTCPAYLEIVDKFFSEMYSELFGPSSVWHASPRSVNSTLKLRYQ</sequence>
<comment type="caution">
    <text evidence="2">The sequence shown here is derived from an EMBL/GenBank/DDBJ whole genome shotgun (WGS) entry which is preliminary data.</text>
</comment>
<dbReference type="AlphaFoldDB" id="A0ABD1LCK8"/>
<reference evidence="2 3" key="1">
    <citation type="submission" date="2024-08" db="EMBL/GenBank/DDBJ databases">
        <title>Insights into the chromosomal genome structure of Flemingia macrophylla.</title>
        <authorList>
            <person name="Ding Y."/>
            <person name="Zhao Y."/>
            <person name="Bi W."/>
            <person name="Wu M."/>
            <person name="Zhao G."/>
            <person name="Gong Y."/>
            <person name="Li W."/>
            <person name="Zhang P."/>
        </authorList>
    </citation>
    <scope>NUCLEOTIDE SEQUENCE [LARGE SCALE GENOMIC DNA]</scope>
    <source>
        <strain evidence="2">DYQJB</strain>
        <tissue evidence="2">Leaf</tissue>
    </source>
</reference>
<protein>
    <submittedName>
        <fullName evidence="2">Uncharacterized protein</fullName>
    </submittedName>
</protein>
<dbReference type="Proteomes" id="UP001603857">
    <property type="component" value="Unassembled WGS sequence"/>
</dbReference>
<keyword evidence="3" id="KW-1185">Reference proteome</keyword>
<dbReference type="PANTHER" id="PTHR35461:SF6">
    <property type="entry name" value="OVATE DOMAIN-CONTAINING PROTEIN"/>
    <property type="match status" value="1"/>
</dbReference>
<gene>
    <name evidence="2" type="ORF">Fmac_030237</name>
</gene>
<evidence type="ECO:0000313" key="2">
    <source>
        <dbReference type="EMBL" id="KAL2321268.1"/>
    </source>
</evidence>
<name>A0ABD1LCK8_9FABA</name>